<keyword evidence="14" id="KW-1185">Reference proteome</keyword>
<comment type="subcellular location">
    <subcellularLocation>
        <location evidence="1">Bacterial flagellum basal body</location>
    </subcellularLocation>
    <subcellularLocation>
        <location evidence="2">Cell membrane</location>
        <topology evidence="2">Multi-pass membrane protein</topology>
    </subcellularLocation>
</comment>
<keyword evidence="8" id="KW-0975">Bacterial flagellum</keyword>
<keyword evidence="5 10" id="KW-0812">Transmembrane</keyword>
<dbReference type="PRINTS" id="PR01009">
    <property type="entry name" value="FLGMRINGFLIF"/>
</dbReference>
<dbReference type="Proteomes" id="UP000092024">
    <property type="component" value="Unassembled WGS sequence"/>
</dbReference>
<evidence type="ECO:0000256" key="3">
    <source>
        <dbReference type="ARBA" id="ARBA00007971"/>
    </source>
</evidence>
<feature type="domain" description="Flagellar M-ring C-terminal" evidence="12">
    <location>
        <begin position="260"/>
        <end position="385"/>
    </location>
</feature>
<dbReference type="InterPro" id="IPR000067">
    <property type="entry name" value="FlgMring_FliF"/>
</dbReference>
<dbReference type="Gene3D" id="3.30.300.30">
    <property type="match status" value="1"/>
</dbReference>
<dbReference type="NCBIfam" id="TIGR00206">
    <property type="entry name" value="fliF"/>
    <property type="match status" value="1"/>
</dbReference>
<evidence type="ECO:0000259" key="11">
    <source>
        <dbReference type="Pfam" id="PF01514"/>
    </source>
</evidence>
<feature type="transmembrane region" description="Helical" evidence="10">
    <location>
        <begin position="440"/>
        <end position="461"/>
    </location>
</feature>
<dbReference type="EMBL" id="LYPA01000043">
    <property type="protein sequence ID" value="OBR66774.1"/>
    <property type="molecule type" value="Genomic_DNA"/>
</dbReference>
<evidence type="ECO:0000256" key="5">
    <source>
        <dbReference type="ARBA" id="ARBA00022692"/>
    </source>
</evidence>
<name>A0A1A5YMC4_9BACL</name>
<dbReference type="GO" id="GO:0003774">
    <property type="term" value="F:cytoskeletal motor activity"/>
    <property type="evidence" value="ECO:0007669"/>
    <property type="project" value="InterPro"/>
</dbReference>
<dbReference type="GO" id="GO:0005886">
    <property type="term" value="C:plasma membrane"/>
    <property type="evidence" value="ECO:0007669"/>
    <property type="project" value="UniProtKB-SubCell"/>
</dbReference>
<keyword evidence="6 10" id="KW-1133">Transmembrane helix</keyword>
<evidence type="ECO:0000256" key="10">
    <source>
        <dbReference type="SAM" id="Phobius"/>
    </source>
</evidence>
<comment type="similarity">
    <text evidence="3">Belongs to the FliF family.</text>
</comment>
<dbReference type="InterPro" id="IPR043427">
    <property type="entry name" value="YscJ/FliF"/>
</dbReference>
<dbReference type="STRING" id="1844972.A7K91_16180"/>
<organism evidence="13 14">
    <name type="scientific">Paenibacillus oryzae</name>
    <dbReference type="NCBI Taxonomy" id="1844972"/>
    <lineage>
        <taxon>Bacteria</taxon>
        <taxon>Bacillati</taxon>
        <taxon>Bacillota</taxon>
        <taxon>Bacilli</taxon>
        <taxon>Bacillales</taxon>
        <taxon>Paenibacillaceae</taxon>
        <taxon>Paenibacillus</taxon>
    </lineage>
</organism>
<feature type="region of interest" description="Disordered" evidence="9">
    <location>
        <begin position="307"/>
        <end position="346"/>
    </location>
</feature>
<keyword evidence="13" id="KW-0966">Cell projection</keyword>
<dbReference type="GO" id="GO:0071973">
    <property type="term" value="P:bacterial-type flagellum-dependent cell motility"/>
    <property type="evidence" value="ECO:0007669"/>
    <property type="project" value="InterPro"/>
</dbReference>
<keyword evidence="13" id="KW-0969">Cilium</keyword>
<proteinExistence type="inferred from homology"/>
<keyword evidence="13" id="KW-0282">Flagellum</keyword>
<evidence type="ECO:0000256" key="2">
    <source>
        <dbReference type="ARBA" id="ARBA00004651"/>
    </source>
</evidence>
<comment type="caution">
    <text evidence="13">The sequence shown here is derived from an EMBL/GenBank/DDBJ whole genome shotgun (WGS) entry which is preliminary data.</text>
</comment>
<feature type="domain" description="Flagellar M-ring N-terminal" evidence="11">
    <location>
        <begin position="46"/>
        <end position="222"/>
    </location>
</feature>
<evidence type="ECO:0000256" key="7">
    <source>
        <dbReference type="ARBA" id="ARBA00023136"/>
    </source>
</evidence>
<feature type="compositionally biased region" description="Low complexity" evidence="9">
    <location>
        <begin position="335"/>
        <end position="346"/>
    </location>
</feature>
<evidence type="ECO:0000313" key="13">
    <source>
        <dbReference type="EMBL" id="OBR66774.1"/>
    </source>
</evidence>
<dbReference type="InterPro" id="IPR013556">
    <property type="entry name" value="Flag_M-ring_C"/>
</dbReference>
<dbReference type="OrthoDB" id="9807026at2"/>
<evidence type="ECO:0000256" key="8">
    <source>
        <dbReference type="ARBA" id="ARBA00023143"/>
    </source>
</evidence>
<dbReference type="PANTHER" id="PTHR30046">
    <property type="entry name" value="FLAGELLAR M-RING PROTEIN"/>
    <property type="match status" value="1"/>
</dbReference>
<dbReference type="PANTHER" id="PTHR30046:SF0">
    <property type="entry name" value="FLAGELLAR M-RING PROTEIN"/>
    <property type="match status" value="1"/>
</dbReference>
<dbReference type="Pfam" id="PF01514">
    <property type="entry name" value="YscJ_FliF"/>
    <property type="match status" value="1"/>
</dbReference>
<dbReference type="GO" id="GO:0009431">
    <property type="term" value="C:bacterial-type flagellum basal body, MS ring"/>
    <property type="evidence" value="ECO:0007669"/>
    <property type="project" value="InterPro"/>
</dbReference>
<dbReference type="AlphaFoldDB" id="A0A1A5YMC4"/>
<protein>
    <submittedName>
        <fullName evidence="13">Flagellar M-ring protein FliF</fullName>
    </submittedName>
</protein>
<feature type="transmembrane region" description="Helical" evidence="10">
    <location>
        <begin position="25"/>
        <end position="45"/>
    </location>
</feature>
<dbReference type="Pfam" id="PF08345">
    <property type="entry name" value="YscJ_FliF_C"/>
    <property type="match status" value="1"/>
</dbReference>
<evidence type="ECO:0000256" key="6">
    <source>
        <dbReference type="ARBA" id="ARBA00022989"/>
    </source>
</evidence>
<keyword evidence="4" id="KW-1003">Cell membrane</keyword>
<reference evidence="13 14" key="1">
    <citation type="submission" date="2016-05" db="EMBL/GenBank/DDBJ databases">
        <title>Paenibacillus oryzae. sp. nov., isolated from the rice root.</title>
        <authorList>
            <person name="Zhang J."/>
            <person name="Zhang X."/>
        </authorList>
    </citation>
    <scope>NUCLEOTIDE SEQUENCE [LARGE SCALE GENOMIC DNA]</scope>
    <source>
        <strain evidence="13 14">1DrF-4</strain>
    </source>
</reference>
<keyword evidence="7 10" id="KW-0472">Membrane</keyword>
<evidence type="ECO:0000313" key="14">
    <source>
        <dbReference type="Proteomes" id="UP000092024"/>
    </source>
</evidence>
<sequence length="523" mass="56615">MNEKIAQYRGRLSQFWSQMGRKQKIWLGASLAGLVVAITLLTIVFTRTEYELAFQNLDSTDAQAVITYLDGQSIPYKLSDSGTSIYVPSKMVTKTKIAVGSQGMVQNGSIGFEIFSSNTSQLGTTENEFNVIKQSAFNGEVQKLLNGLQGVQSTKVLVTAPEASVFLTPADTGKPTAAIVMQFTPGFRPTQQAIDGYYNLVKATVTNLEIEDITISSPQGELTPSMTANAAAGSADVVEMQFQIQRKYEAELKKNIQQFLGPLVGTENLVVSISSSMNFDKKVSNENLVRPLENNNNNGIIVSEEINSSTSTGESSPAGGVAGTGETDVPGYEASSQGSSSSETNSQIRNYEVDRITSSIESGPFVVKDLSISIGIDETVLPDEASRTPIMNYLTTLVRAQLADSGQDINNDAVITRKVSLIARNFAENQTTASSSAISLPWAIGLGVAALAIIGGLVYFLSRRRKQEAIEEVEIAAPNKVEYPTLDLDNVTNDNQARKNLETLAKRKPDEFVNLLRTWLVDE</sequence>
<dbReference type="RefSeq" id="WP_068681048.1">
    <property type="nucleotide sequence ID" value="NZ_LYPA01000043.1"/>
</dbReference>
<dbReference type="InterPro" id="IPR045851">
    <property type="entry name" value="AMP-bd_C_sf"/>
</dbReference>
<evidence type="ECO:0000256" key="1">
    <source>
        <dbReference type="ARBA" id="ARBA00004117"/>
    </source>
</evidence>
<dbReference type="InterPro" id="IPR006182">
    <property type="entry name" value="FliF_N_dom"/>
</dbReference>
<evidence type="ECO:0000256" key="9">
    <source>
        <dbReference type="SAM" id="MobiDB-lite"/>
    </source>
</evidence>
<accession>A0A1A5YMC4</accession>
<gene>
    <name evidence="13" type="ORF">A7K91_16180</name>
</gene>
<evidence type="ECO:0000259" key="12">
    <source>
        <dbReference type="Pfam" id="PF08345"/>
    </source>
</evidence>
<evidence type="ECO:0000256" key="4">
    <source>
        <dbReference type="ARBA" id="ARBA00022475"/>
    </source>
</evidence>